<evidence type="ECO:0000313" key="10">
    <source>
        <dbReference type="Proteomes" id="UP000032360"/>
    </source>
</evidence>
<reference evidence="9 10" key="1">
    <citation type="submission" date="2015-01" db="EMBL/GenBank/DDBJ databases">
        <title>Draft genome of the acidophilic iron oxidizer Acidithrix ferrooxidans strain Py-F3.</title>
        <authorList>
            <person name="Poehlein A."/>
            <person name="Eisen S."/>
            <person name="Schloemann M."/>
            <person name="Johnson B.D."/>
            <person name="Daniel R."/>
            <person name="Muehling M."/>
        </authorList>
    </citation>
    <scope>NUCLEOTIDE SEQUENCE [LARGE SCALE GENOMIC DNA]</scope>
    <source>
        <strain evidence="9 10">Py-F3</strain>
    </source>
</reference>
<dbReference type="PANTHER" id="PTHR42707">
    <property type="entry name" value="ACYL-COA DEHYDROGENASE"/>
    <property type="match status" value="1"/>
</dbReference>
<dbReference type="Gene3D" id="1.20.140.10">
    <property type="entry name" value="Butyryl-CoA Dehydrogenase, subunit A, domain 3"/>
    <property type="match status" value="1"/>
</dbReference>
<dbReference type="Gene3D" id="2.40.110.20">
    <property type="match status" value="1"/>
</dbReference>
<dbReference type="SUPFAM" id="SSF56645">
    <property type="entry name" value="Acyl-CoA dehydrogenase NM domain-like"/>
    <property type="match status" value="1"/>
</dbReference>
<sequence>MNTREHNYPTHTVTNQVPPMEDYNVFLTNPLLANFVRNHIPRDDSIVDYASWLGRGETFELARLANAYSPVLKSYDRIGNRIDRIDFHPAYHQFMEQSIRAGMANYPTPNGSNSHLRRGALLYLASEVELGHCCPISMTYASVPVLDKCGSEFRDIVEKLREPTYQPDLGSWQTKTSLTCGMAMTEKQGGSDVRANTTHAENTKRGFWYVTGHKWFVSAPMSDIFLTLAQTDEGLSAFLIPRVLPDGTLNRLLVQRLKDKIGNRSNASSEIEFLNAHAYLVGEEVRGVKTIIDMVGHCRLDSMIGSAGQIHFGVAQAIHHTRHRAAFGTQLIEKDLMLNVLSDMALESSAATLLSMRLALADDLALHNPEEAALRRIGVALGKFYVCKREPALIAEALECIGGSGYVEEAPIARMFRESPLNGIWEGSGNVNALDTLRAMEKDDAATNALIDECRPQLGNVETFDAAFNNLLKMLTNGDDIQWRARSMVEYMAKLLQGSVMLEYAPPAIAELYCNSRLSPTYSGSIFGTLDRFDNPKKFIDEFFPEDNIIY</sequence>
<dbReference type="Pfam" id="PF02770">
    <property type="entry name" value="Acyl-CoA_dh_M"/>
    <property type="match status" value="1"/>
</dbReference>
<evidence type="ECO:0000256" key="3">
    <source>
        <dbReference type="ARBA" id="ARBA00022630"/>
    </source>
</evidence>
<feature type="domain" description="Acyl-CoA oxidase/dehydrogenase middle" evidence="7">
    <location>
        <begin position="181"/>
        <end position="275"/>
    </location>
</feature>
<accession>A0A0D8HJS9</accession>
<dbReference type="InterPro" id="IPR006091">
    <property type="entry name" value="Acyl-CoA_Oxase/DH_mid-dom"/>
</dbReference>
<feature type="domain" description="Adaptive response protein AidB N-terminal" evidence="8">
    <location>
        <begin position="15"/>
        <end position="167"/>
    </location>
</feature>
<dbReference type="Proteomes" id="UP000032360">
    <property type="component" value="Unassembled WGS sequence"/>
</dbReference>
<keyword evidence="4 5" id="KW-0274">FAD</keyword>
<dbReference type="Gene3D" id="6.10.250.600">
    <property type="match status" value="1"/>
</dbReference>
<keyword evidence="3 5" id="KW-0285">Flavoprotein</keyword>
<dbReference type="RefSeq" id="WP_052604716.1">
    <property type="nucleotide sequence ID" value="NZ_JXYS01000023.1"/>
</dbReference>
<dbReference type="InterPro" id="IPR036250">
    <property type="entry name" value="AcylCo_DH-like_C"/>
</dbReference>
<dbReference type="PROSITE" id="PS00073">
    <property type="entry name" value="ACYL_COA_DH_2"/>
    <property type="match status" value="1"/>
</dbReference>
<dbReference type="OrthoDB" id="9771038at2"/>
<proteinExistence type="inferred from homology"/>
<dbReference type="InterPro" id="IPR041504">
    <property type="entry name" value="AidB_N"/>
</dbReference>
<dbReference type="PROSITE" id="PS00072">
    <property type="entry name" value="ACYL_COA_DH_1"/>
    <property type="match status" value="1"/>
</dbReference>
<comment type="similarity">
    <text evidence="2 5">Belongs to the acyl-CoA dehydrogenase family.</text>
</comment>
<evidence type="ECO:0000259" key="8">
    <source>
        <dbReference type="Pfam" id="PF18158"/>
    </source>
</evidence>
<protein>
    <submittedName>
        <fullName evidence="9">Putative acyl-CoA dehydrogenase AidB</fullName>
        <ecNumber evidence="9">1.3.99.-</ecNumber>
    </submittedName>
</protein>
<dbReference type="InterPro" id="IPR009100">
    <property type="entry name" value="AcylCoA_DH/oxidase_NM_dom_sf"/>
</dbReference>
<dbReference type="EC" id="1.3.99.-" evidence="9"/>
<dbReference type="PANTHER" id="PTHR42707:SF3">
    <property type="entry name" value="ACYL-COA DEHYDROGENASE AIDB-RELATED"/>
    <property type="match status" value="1"/>
</dbReference>
<dbReference type="EMBL" id="JXYS01000023">
    <property type="protein sequence ID" value="KJF18210.1"/>
    <property type="molecule type" value="Genomic_DNA"/>
</dbReference>
<evidence type="ECO:0000259" key="7">
    <source>
        <dbReference type="Pfam" id="PF02770"/>
    </source>
</evidence>
<keyword evidence="5 9" id="KW-0560">Oxidoreductase</keyword>
<evidence type="ECO:0000313" key="9">
    <source>
        <dbReference type="EMBL" id="KJF18210.1"/>
    </source>
</evidence>
<evidence type="ECO:0000256" key="4">
    <source>
        <dbReference type="ARBA" id="ARBA00022827"/>
    </source>
</evidence>
<dbReference type="Pfam" id="PF18158">
    <property type="entry name" value="AidB_N"/>
    <property type="match status" value="1"/>
</dbReference>
<comment type="caution">
    <text evidence="9">The sequence shown here is derived from an EMBL/GenBank/DDBJ whole genome shotgun (WGS) entry which is preliminary data.</text>
</comment>
<comment type="cofactor">
    <cofactor evidence="1 5">
        <name>FAD</name>
        <dbReference type="ChEBI" id="CHEBI:57692"/>
    </cofactor>
</comment>
<evidence type="ECO:0000256" key="5">
    <source>
        <dbReference type="RuleBase" id="RU362125"/>
    </source>
</evidence>
<dbReference type="AlphaFoldDB" id="A0A0D8HJS9"/>
<evidence type="ECO:0000259" key="6">
    <source>
        <dbReference type="Pfam" id="PF00441"/>
    </source>
</evidence>
<keyword evidence="10" id="KW-1185">Reference proteome</keyword>
<dbReference type="InterPro" id="IPR052904">
    <property type="entry name" value="Acyl-CoA_dehydrogenase-like"/>
</dbReference>
<organism evidence="9 10">
    <name type="scientific">Acidithrix ferrooxidans</name>
    <dbReference type="NCBI Taxonomy" id="1280514"/>
    <lineage>
        <taxon>Bacteria</taxon>
        <taxon>Bacillati</taxon>
        <taxon>Actinomycetota</taxon>
        <taxon>Acidimicrobiia</taxon>
        <taxon>Acidimicrobiales</taxon>
        <taxon>Acidimicrobiaceae</taxon>
        <taxon>Acidithrix</taxon>
    </lineage>
</organism>
<dbReference type="InterPro" id="IPR006089">
    <property type="entry name" value="Acyl-CoA_DH_CS"/>
</dbReference>
<dbReference type="InterPro" id="IPR009075">
    <property type="entry name" value="AcylCo_DH/oxidase_C"/>
</dbReference>
<evidence type="ECO:0000256" key="1">
    <source>
        <dbReference type="ARBA" id="ARBA00001974"/>
    </source>
</evidence>
<evidence type="ECO:0000256" key="2">
    <source>
        <dbReference type="ARBA" id="ARBA00009347"/>
    </source>
</evidence>
<gene>
    <name evidence="9" type="primary">aidB</name>
    <name evidence="9" type="ORF">AXFE_09560</name>
</gene>
<feature type="domain" description="Acyl-CoA dehydrogenase/oxidase C-terminal" evidence="6">
    <location>
        <begin position="286"/>
        <end position="438"/>
    </location>
</feature>
<dbReference type="GO" id="GO:0003995">
    <property type="term" value="F:acyl-CoA dehydrogenase activity"/>
    <property type="evidence" value="ECO:0007669"/>
    <property type="project" value="InterPro"/>
</dbReference>
<dbReference type="PATRIC" id="fig|1280514.3.peg.1254"/>
<name>A0A0D8HJS9_9ACTN</name>
<dbReference type="STRING" id="1280514.AXFE_09560"/>
<dbReference type="SUPFAM" id="SSF47203">
    <property type="entry name" value="Acyl-CoA dehydrogenase C-terminal domain-like"/>
    <property type="match status" value="1"/>
</dbReference>
<dbReference type="Pfam" id="PF00441">
    <property type="entry name" value="Acyl-CoA_dh_1"/>
    <property type="match status" value="1"/>
</dbReference>